<name>A0A561XMT4_ACIDE</name>
<accession>A0A561XMT4</accession>
<proteinExistence type="predicted"/>
<evidence type="ECO:0000313" key="2">
    <source>
        <dbReference type="Proteomes" id="UP000321485"/>
    </source>
</evidence>
<comment type="caution">
    <text evidence="1">The sequence shown here is derived from an EMBL/GenBank/DDBJ whole genome shotgun (WGS) entry which is preliminary data.</text>
</comment>
<dbReference type="AlphaFoldDB" id="A0A561XMT4"/>
<sequence length="37" mass="4006">MFSTRYLALILAPACVCPNWAGMDKEGSSQRPGLFCA</sequence>
<dbReference type="Proteomes" id="UP000321485">
    <property type="component" value="Unassembled WGS sequence"/>
</dbReference>
<protein>
    <submittedName>
        <fullName evidence="1">Uncharacterized protein</fullName>
    </submittedName>
</protein>
<gene>
    <name evidence="1" type="ORF">ATF69_2460</name>
</gene>
<evidence type="ECO:0000313" key="1">
    <source>
        <dbReference type="EMBL" id="TWG37413.1"/>
    </source>
</evidence>
<dbReference type="EMBL" id="VJWE01000013">
    <property type="protein sequence ID" value="TWG37413.1"/>
    <property type="molecule type" value="Genomic_DNA"/>
</dbReference>
<reference evidence="1 2" key="1">
    <citation type="journal article" date="2015" name="Stand. Genomic Sci.">
        <title>Genomic Encyclopedia of Bacterial and Archaeal Type Strains, Phase III: the genomes of soil and plant-associated and newly described type strains.</title>
        <authorList>
            <person name="Whitman W.B."/>
            <person name="Woyke T."/>
            <person name="Klenk H.P."/>
            <person name="Zhou Y."/>
            <person name="Lilburn T.G."/>
            <person name="Beck B.J."/>
            <person name="De Vos P."/>
            <person name="Vandamme P."/>
            <person name="Eisen J.A."/>
            <person name="Garrity G."/>
            <person name="Hugenholtz P."/>
            <person name="Kyrpides N.C."/>
        </authorList>
    </citation>
    <scope>NUCLEOTIDE SEQUENCE [LARGE SCALE GENOMIC DNA]</scope>
    <source>
        <strain evidence="1 2">DSM 64</strain>
    </source>
</reference>
<organism evidence="1 2">
    <name type="scientific">Acidovorax delafieldii</name>
    <name type="common">Pseudomonas delafieldii</name>
    <dbReference type="NCBI Taxonomy" id="47920"/>
    <lineage>
        <taxon>Bacteria</taxon>
        <taxon>Pseudomonadati</taxon>
        <taxon>Pseudomonadota</taxon>
        <taxon>Betaproteobacteria</taxon>
        <taxon>Burkholderiales</taxon>
        <taxon>Comamonadaceae</taxon>
        <taxon>Acidovorax</taxon>
    </lineage>
</organism>